<feature type="compositionally biased region" description="Gly residues" evidence="3">
    <location>
        <begin position="134"/>
        <end position="149"/>
    </location>
</feature>
<dbReference type="Pfam" id="PF03790">
    <property type="entry name" value="KNOX1"/>
    <property type="match status" value="1"/>
</dbReference>
<evidence type="ECO:0000313" key="4">
    <source>
        <dbReference type="EnsemblPlants" id="EMT06307"/>
    </source>
</evidence>
<proteinExistence type="predicted"/>
<dbReference type="GO" id="GO:0003677">
    <property type="term" value="F:DNA binding"/>
    <property type="evidence" value="ECO:0007669"/>
    <property type="project" value="InterPro"/>
</dbReference>
<dbReference type="AlphaFoldDB" id="M8BTR6"/>
<evidence type="ECO:0000256" key="2">
    <source>
        <dbReference type="ARBA" id="ARBA00023242"/>
    </source>
</evidence>
<organism evidence="4">
    <name type="scientific">Aegilops tauschii</name>
    <name type="common">Tausch's goatgrass</name>
    <name type="synonym">Aegilops squarrosa</name>
    <dbReference type="NCBI Taxonomy" id="37682"/>
    <lineage>
        <taxon>Eukaryota</taxon>
        <taxon>Viridiplantae</taxon>
        <taxon>Streptophyta</taxon>
        <taxon>Embryophyta</taxon>
        <taxon>Tracheophyta</taxon>
        <taxon>Spermatophyta</taxon>
        <taxon>Magnoliopsida</taxon>
        <taxon>Liliopsida</taxon>
        <taxon>Poales</taxon>
        <taxon>Poaceae</taxon>
        <taxon>BOP clade</taxon>
        <taxon>Pooideae</taxon>
        <taxon>Triticodae</taxon>
        <taxon>Triticeae</taxon>
        <taxon>Triticinae</taxon>
        <taxon>Aegilops</taxon>
    </lineage>
</organism>
<protein>
    <submittedName>
        <fullName evidence="4">Homeobox protein KNOX3</fullName>
    </submittedName>
</protein>
<accession>M8BTR6</accession>
<dbReference type="GO" id="GO:0005634">
    <property type="term" value="C:nucleus"/>
    <property type="evidence" value="ECO:0007669"/>
    <property type="project" value="UniProtKB-SubCell"/>
</dbReference>
<comment type="subcellular location">
    <subcellularLocation>
        <location evidence="1">Nucleus</location>
    </subcellularLocation>
</comment>
<dbReference type="InterPro" id="IPR005541">
    <property type="entry name" value="KNOX2"/>
</dbReference>
<dbReference type="SMART" id="SM01256">
    <property type="entry name" value="KNOX2"/>
    <property type="match status" value="1"/>
</dbReference>
<name>M8BTR6_AEGTA</name>
<feature type="region of interest" description="Disordered" evidence="3">
    <location>
        <begin position="134"/>
        <end position="167"/>
    </location>
</feature>
<dbReference type="ExpressionAtlas" id="M8BTR6">
    <property type="expression patterns" value="baseline"/>
</dbReference>
<evidence type="ECO:0000256" key="3">
    <source>
        <dbReference type="SAM" id="MobiDB-lite"/>
    </source>
</evidence>
<keyword evidence="2" id="KW-0539">Nucleus</keyword>
<dbReference type="InterPro" id="IPR005540">
    <property type="entry name" value="KNOX1"/>
</dbReference>
<dbReference type="EnsemblPlants" id="EMT06307">
    <property type="protein sequence ID" value="EMT06307"/>
    <property type="gene ID" value="F775_18901"/>
</dbReference>
<feature type="compositionally biased region" description="Polar residues" evidence="3">
    <location>
        <begin position="19"/>
        <end position="29"/>
    </location>
</feature>
<reference evidence="4" key="1">
    <citation type="submission" date="2015-06" db="UniProtKB">
        <authorList>
            <consortium name="EnsemblPlants"/>
        </authorList>
    </citation>
    <scope>IDENTIFICATION</scope>
</reference>
<feature type="region of interest" description="Disordered" evidence="3">
    <location>
        <begin position="13"/>
        <end position="71"/>
    </location>
</feature>
<dbReference type="SMART" id="SM01255">
    <property type="entry name" value="KNOX1"/>
    <property type="match status" value="1"/>
</dbReference>
<sequence>MEEIGHHFGLGATAHGQHHSQLPWGSSPLSAVIAPPPQQQQQQQSAGYLAHSPLSLNTAPPSGSHGGGSGCSNPVLQLANGSLLEACAKAAKEPSSSSYAADVEAIKAKIISHPHYSSLLAAYLDCQKASDSGGAAGGVGEADGGGAGPGAETAHGARQPRHRDGAGVGPEAYHEMLVKYREELTRPLQEAMEFLRRVETQLNSLSISGRSLRNILSSDFLNVKFPGSVKNNSIITIVFSCILGVQGEHDDARAFLMTYHEAIVATGTTHTPAQSFSAQGFHSRLLPALVLEQY</sequence>
<dbReference type="Pfam" id="PF03791">
    <property type="entry name" value="KNOX2"/>
    <property type="match status" value="1"/>
</dbReference>
<evidence type="ECO:0000256" key="1">
    <source>
        <dbReference type="ARBA" id="ARBA00004123"/>
    </source>
</evidence>